<dbReference type="PROSITE" id="PS50082">
    <property type="entry name" value="WD_REPEATS_2"/>
    <property type="match status" value="1"/>
</dbReference>
<dbReference type="AlphaFoldDB" id="A2E8K0"/>
<dbReference type="OrthoDB" id="1602884at2759"/>
<dbReference type="InterPro" id="IPR015943">
    <property type="entry name" value="WD40/YVTN_repeat-like_dom_sf"/>
</dbReference>
<dbReference type="InterPro" id="IPR036322">
    <property type="entry name" value="WD40_repeat_dom_sf"/>
</dbReference>
<accession>A2E8K0</accession>
<dbReference type="RefSeq" id="XP_001323260.1">
    <property type="nucleotide sequence ID" value="XM_001323225.1"/>
</dbReference>
<proteinExistence type="predicted"/>
<dbReference type="SUPFAM" id="SSF50978">
    <property type="entry name" value="WD40 repeat-like"/>
    <property type="match status" value="1"/>
</dbReference>
<dbReference type="VEuPathDB" id="TrichDB:TVAGG3_0358570"/>
<dbReference type="EMBL" id="DS113327">
    <property type="protein sequence ID" value="EAY11037.1"/>
    <property type="molecule type" value="Genomic_DNA"/>
</dbReference>
<evidence type="ECO:0000256" key="1">
    <source>
        <dbReference type="ARBA" id="ARBA00022574"/>
    </source>
</evidence>
<dbReference type="InterPro" id="IPR019775">
    <property type="entry name" value="WD40_repeat_CS"/>
</dbReference>
<organism evidence="4 5">
    <name type="scientific">Trichomonas vaginalis (strain ATCC PRA-98 / G3)</name>
    <dbReference type="NCBI Taxonomy" id="412133"/>
    <lineage>
        <taxon>Eukaryota</taxon>
        <taxon>Metamonada</taxon>
        <taxon>Parabasalia</taxon>
        <taxon>Trichomonadida</taxon>
        <taxon>Trichomonadidae</taxon>
        <taxon>Trichomonas</taxon>
    </lineage>
</organism>
<protein>
    <submittedName>
        <fullName evidence="4">Uncharacterized protein</fullName>
    </submittedName>
</protein>
<dbReference type="Gene3D" id="2.130.10.10">
    <property type="entry name" value="YVTN repeat-like/Quinoprotein amine dehydrogenase"/>
    <property type="match status" value="1"/>
</dbReference>
<reference evidence="4" key="2">
    <citation type="journal article" date="2007" name="Science">
        <title>Draft genome sequence of the sexually transmitted pathogen Trichomonas vaginalis.</title>
        <authorList>
            <person name="Carlton J.M."/>
            <person name="Hirt R.P."/>
            <person name="Silva J.C."/>
            <person name="Delcher A.L."/>
            <person name="Schatz M."/>
            <person name="Zhao Q."/>
            <person name="Wortman J.R."/>
            <person name="Bidwell S.L."/>
            <person name="Alsmark U.C.M."/>
            <person name="Besteiro S."/>
            <person name="Sicheritz-Ponten T."/>
            <person name="Noel C.J."/>
            <person name="Dacks J.B."/>
            <person name="Foster P.G."/>
            <person name="Simillion C."/>
            <person name="Van de Peer Y."/>
            <person name="Miranda-Saavedra D."/>
            <person name="Barton G.J."/>
            <person name="Westrop G.D."/>
            <person name="Mueller S."/>
            <person name="Dessi D."/>
            <person name="Fiori P.L."/>
            <person name="Ren Q."/>
            <person name="Paulsen I."/>
            <person name="Zhang H."/>
            <person name="Bastida-Corcuera F.D."/>
            <person name="Simoes-Barbosa A."/>
            <person name="Brown M.T."/>
            <person name="Hayes R.D."/>
            <person name="Mukherjee M."/>
            <person name="Okumura C.Y."/>
            <person name="Schneider R."/>
            <person name="Smith A.J."/>
            <person name="Vanacova S."/>
            <person name="Villalvazo M."/>
            <person name="Haas B.J."/>
            <person name="Pertea M."/>
            <person name="Feldblyum T.V."/>
            <person name="Utterback T.R."/>
            <person name="Shu C.L."/>
            <person name="Osoegawa K."/>
            <person name="de Jong P.J."/>
            <person name="Hrdy I."/>
            <person name="Horvathova L."/>
            <person name="Zubacova Z."/>
            <person name="Dolezal P."/>
            <person name="Malik S.B."/>
            <person name="Logsdon J.M. Jr."/>
            <person name="Henze K."/>
            <person name="Gupta A."/>
            <person name="Wang C.C."/>
            <person name="Dunne R.L."/>
            <person name="Upcroft J.A."/>
            <person name="Upcroft P."/>
            <person name="White O."/>
            <person name="Salzberg S.L."/>
            <person name="Tang P."/>
            <person name="Chiu C.-H."/>
            <person name="Lee Y.-S."/>
            <person name="Embley T.M."/>
            <person name="Coombs G.H."/>
            <person name="Mottram J.C."/>
            <person name="Tachezy J."/>
            <person name="Fraser-Liggett C.M."/>
            <person name="Johnson P.J."/>
        </authorList>
    </citation>
    <scope>NUCLEOTIDE SEQUENCE [LARGE SCALE GENOMIC DNA]</scope>
    <source>
        <strain evidence="4">G3</strain>
    </source>
</reference>
<keyword evidence="2" id="KW-0677">Repeat</keyword>
<evidence type="ECO:0000313" key="4">
    <source>
        <dbReference type="EMBL" id="EAY11037.1"/>
    </source>
</evidence>
<dbReference type="SMR" id="A2E8K0"/>
<dbReference type="KEGG" id="tva:4768976"/>
<dbReference type="VEuPathDB" id="TrichDB:TVAG_410400"/>
<feature type="repeat" description="WD" evidence="3">
    <location>
        <begin position="1"/>
        <end position="41"/>
    </location>
</feature>
<dbReference type="Proteomes" id="UP000001542">
    <property type="component" value="Unassembled WGS sequence"/>
</dbReference>
<dbReference type="InParanoid" id="A2E8K0"/>
<evidence type="ECO:0000256" key="3">
    <source>
        <dbReference type="PROSITE-ProRule" id="PRU00221"/>
    </source>
</evidence>
<gene>
    <name evidence="4" type="ORF">TVAG_410400</name>
</gene>
<dbReference type="InterPro" id="IPR001680">
    <property type="entry name" value="WD40_rpt"/>
</dbReference>
<evidence type="ECO:0000256" key="2">
    <source>
        <dbReference type="ARBA" id="ARBA00022737"/>
    </source>
</evidence>
<reference evidence="4" key="1">
    <citation type="submission" date="2006-10" db="EMBL/GenBank/DDBJ databases">
        <authorList>
            <person name="Amadeo P."/>
            <person name="Zhao Q."/>
            <person name="Wortman J."/>
            <person name="Fraser-Liggett C."/>
            <person name="Carlton J."/>
        </authorList>
    </citation>
    <scope>NUCLEOTIDE SEQUENCE</scope>
    <source>
        <strain evidence="4">G3</strain>
    </source>
</reference>
<evidence type="ECO:0000313" key="5">
    <source>
        <dbReference type="Proteomes" id="UP000001542"/>
    </source>
</evidence>
<sequence>MTHENCVVDCLTSIGENYIVTGGSDSALYVWDANNFNKIAAMQFHSFPIQSISGNIDYDVVASIDISNTIFITSPTEKRLRNSFSLETRALTVSTLHVTERGEIIGSSFSEVLKSTVVNVFDLCGNVLYNEKFPFEIIGIMTSILRDFQMPAFVLSKSDKIHPLNNRVDGEDWISKIAMRDIKASMDSEWVFMKSRKLVFLTPKGEVKYIIL</sequence>
<dbReference type="PROSITE" id="PS00678">
    <property type="entry name" value="WD_REPEATS_1"/>
    <property type="match status" value="1"/>
</dbReference>
<keyword evidence="5" id="KW-1185">Reference proteome</keyword>
<name>A2E8K0_TRIV3</name>
<keyword evidence="1 3" id="KW-0853">WD repeat</keyword>